<evidence type="ECO:0000313" key="4">
    <source>
        <dbReference type="Proteomes" id="UP000472262"/>
    </source>
</evidence>
<protein>
    <submittedName>
        <fullName evidence="3">Zinc finger protein 414-like</fullName>
    </submittedName>
</protein>
<accession>A0A672STY1</accession>
<dbReference type="SMART" id="SM00355">
    <property type="entry name" value="ZnF_C2H2"/>
    <property type="match status" value="2"/>
</dbReference>
<feature type="compositionally biased region" description="Pro residues" evidence="1">
    <location>
        <begin position="102"/>
        <end position="115"/>
    </location>
</feature>
<organism evidence="3 4">
    <name type="scientific">Sinocyclocheilus grahami</name>
    <name type="common">Dianchi golden-line fish</name>
    <name type="synonym">Barbus grahami</name>
    <dbReference type="NCBI Taxonomy" id="75366"/>
    <lineage>
        <taxon>Eukaryota</taxon>
        <taxon>Metazoa</taxon>
        <taxon>Chordata</taxon>
        <taxon>Craniata</taxon>
        <taxon>Vertebrata</taxon>
        <taxon>Euteleostomi</taxon>
        <taxon>Actinopterygii</taxon>
        <taxon>Neopterygii</taxon>
        <taxon>Teleostei</taxon>
        <taxon>Ostariophysi</taxon>
        <taxon>Cypriniformes</taxon>
        <taxon>Cyprinidae</taxon>
        <taxon>Cyprininae</taxon>
        <taxon>Sinocyclocheilus</taxon>
    </lineage>
</organism>
<keyword evidence="4" id="KW-1185">Reference proteome</keyword>
<dbReference type="OrthoDB" id="8730587at2759"/>
<proteinExistence type="predicted"/>
<feature type="compositionally biased region" description="Polar residues" evidence="1">
    <location>
        <begin position="66"/>
        <end position="82"/>
    </location>
</feature>
<dbReference type="Ensembl" id="ENSSGRT00000112367.1">
    <property type="protein sequence ID" value="ENSSGRP00000105720.1"/>
    <property type="gene ID" value="ENSSGRG00000052310.1"/>
</dbReference>
<dbReference type="PANTHER" id="PTHR21695:SF0">
    <property type="entry name" value="ZINC FINGER PROTEIN 414"/>
    <property type="match status" value="1"/>
</dbReference>
<evidence type="ECO:0000256" key="1">
    <source>
        <dbReference type="SAM" id="MobiDB-lite"/>
    </source>
</evidence>
<feature type="region of interest" description="Disordered" evidence="1">
    <location>
        <begin position="93"/>
        <end position="123"/>
    </location>
</feature>
<evidence type="ECO:0000313" key="3">
    <source>
        <dbReference type="Ensembl" id="ENSSGRP00000105721.1"/>
    </source>
</evidence>
<feature type="region of interest" description="Disordered" evidence="1">
    <location>
        <begin position="66"/>
        <end position="85"/>
    </location>
</feature>
<dbReference type="Ensembl" id="ENSSGRT00000112368.1">
    <property type="protein sequence ID" value="ENSSGRP00000105721.1"/>
    <property type="gene ID" value="ENSSGRG00000052310.1"/>
</dbReference>
<dbReference type="GeneID" id="107589859"/>
<dbReference type="RefSeq" id="XP_016133912.1">
    <property type="nucleotide sequence ID" value="XM_016278426.1"/>
</dbReference>
<gene>
    <name evidence="3" type="primary">LOC107589859</name>
</gene>
<evidence type="ECO:0000259" key="2">
    <source>
        <dbReference type="PROSITE" id="PS00028"/>
    </source>
</evidence>
<dbReference type="Proteomes" id="UP000472262">
    <property type="component" value="Unassembled WGS sequence"/>
</dbReference>
<dbReference type="PROSITE" id="PS00028">
    <property type="entry name" value="ZINC_FINGER_C2H2_1"/>
    <property type="match status" value="1"/>
</dbReference>
<dbReference type="KEGG" id="sgh:107589859"/>
<dbReference type="PANTHER" id="PTHR21695">
    <property type="entry name" value="ZINC FINGER PROTEIN 414"/>
    <property type="match status" value="1"/>
</dbReference>
<name>A0A672STY1_SINGR</name>
<dbReference type="AlphaFoldDB" id="A0A672STY1"/>
<dbReference type="InterPro" id="IPR013087">
    <property type="entry name" value="Znf_C2H2_type"/>
</dbReference>
<dbReference type="InterPro" id="IPR039882">
    <property type="entry name" value="ZN414"/>
</dbReference>
<reference evidence="3" key="1">
    <citation type="submission" date="2025-05" db="UniProtKB">
        <authorList>
            <consortium name="Ensembl"/>
        </authorList>
    </citation>
    <scope>IDENTIFICATION</scope>
</reference>
<sequence>MEGCQMSCSFYGCKRTYNSPEALKNHLQDHQKNTAQSLPGITNPILAGPATVPLAILNPASTQNLPCQPESPYSSFPPTLSPVNPAFQADLGLQQQQRSPRSGPPSLPASPPLPSSPGSNAVWRKNQGQSFNCRILWEHTRGRYSCLQCGHCTPDRGEMTAHIEGQHKNPGGKVNSDHDTEIGTASLLAKTSLQSENSTYTQL</sequence>
<feature type="domain" description="C2H2-type" evidence="2">
    <location>
        <begin position="8"/>
        <end position="30"/>
    </location>
</feature>